<dbReference type="GeneID" id="105230298"/>
<reference evidence="7" key="2">
    <citation type="submission" date="2022-04" db="UniProtKB">
        <authorList>
            <consortium name="RefSeq"/>
        </authorList>
    </citation>
    <scope>IDENTIFICATION</scope>
    <source>
        <strain evidence="7">Punador</strain>
    </source>
</reference>
<dbReference type="GO" id="GO:0015031">
    <property type="term" value="P:protein transport"/>
    <property type="evidence" value="ECO:0007669"/>
    <property type="project" value="TreeGrafter"/>
</dbReference>
<dbReference type="RefSeq" id="XP_011209300.1">
    <property type="nucleotide sequence ID" value="XM_011210998.3"/>
</dbReference>
<dbReference type="Pfam" id="PF02752">
    <property type="entry name" value="Arrestin_C"/>
    <property type="match status" value="1"/>
</dbReference>
<dbReference type="RefSeq" id="XP_011209300.2">
    <property type="nucleotide sequence ID" value="XM_011210998.4"/>
</dbReference>
<dbReference type="PANTHER" id="PTHR11188">
    <property type="entry name" value="ARRESTIN DOMAIN CONTAINING PROTEIN"/>
    <property type="match status" value="1"/>
</dbReference>
<dbReference type="PANTHER" id="PTHR11188:SF167">
    <property type="entry name" value="ARRESTIN C-TERMINAL-LIKE DOMAIN-CONTAINING PROTEIN-RELATED"/>
    <property type="match status" value="1"/>
</dbReference>
<proteinExistence type="inferred from homology"/>
<dbReference type="InterPro" id="IPR014756">
    <property type="entry name" value="Ig_E-set"/>
</dbReference>
<dbReference type="InterPro" id="IPR011022">
    <property type="entry name" value="Arrestin_C-like"/>
</dbReference>
<protein>
    <submittedName>
        <fullName evidence="7">uncharacterized protein LOC105230298</fullName>
    </submittedName>
</protein>
<dbReference type="InterPro" id="IPR050357">
    <property type="entry name" value="Arrestin_domain-protein"/>
</dbReference>
<accession>A0A034VP54</accession>
<dbReference type="SUPFAM" id="SSF81296">
    <property type="entry name" value="E set domains"/>
    <property type="match status" value="2"/>
</dbReference>
<keyword evidence="6" id="KW-1185">Reference proteome</keyword>
<evidence type="ECO:0000259" key="4">
    <source>
        <dbReference type="Pfam" id="PF02752"/>
    </source>
</evidence>
<evidence type="ECO:0000313" key="6">
    <source>
        <dbReference type="Proteomes" id="UP001652620"/>
    </source>
</evidence>
<dbReference type="InterPro" id="IPR014752">
    <property type="entry name" value="Arrestin-like_C"/>
</dbReference>
<gene>
    <name evidence="7" type="primary">LOC105230298</name>
</gene>
<comment type="similarity">
    <text evidence="1">Belongs to the arrestin family.</text>
</comment>
<dbReference type="Pfam" id="PF00339">
    <property type="entry name" value="Arrestin_N"/>
    <property type="match status" value="1"/>
</dbReference>
<organism evidence="5">
    <name type="scientific">Bactrocera dorsalis</name>
    <name type="common">Oriental fruit fly</name>
    <name type="synonym">Dacus dorsalis</name>
    <dbReference type="NCBI Taxonomy" id="27457"/>
    <lineage>
        <taxon>Eukaryota</taxon>
        <taxon>Metazoa</taxon>
        <taxon>Ecdysozoa</taxon>
        <taxon>Arthropoda</taxon>
        <taxon>Hexapoda</taxon>
        <taxon>Insecta</taxon>
        <taxon>Pterygota</taxon>
        <taxon>Neoptera</taxon>
        <taxon>Endopterygota</taxon>
        <taxon>Diptera</taxon>
        <taxon>Brachycera</taxon>
        <taxon>Muscomorpha</taxon>
        <taxon>Tephritoidea</taxon>
        <taxon>Tephritidae</taxon>
        <taxon>Bactrocera</taxon>
        <taxon>Bactrocera</taxon>
    </lineage>
</organism>
<sequence length="395" mass="44012">MPTTCQFKFSRTTPIYYSGEQISGLIVLSSTKLLAIEGIQIALVGTEQVEWLERSREALLVHNDSTEKDNKVLYSDKLERLYGSHTLTERTSLQAAEVCVQHFSFDLPYNAPASCDMKYGQRAYYVRLTLQCKSVSDKVFKARITVKNRVDLSAAVELSEPYTLTAANAPTSDAHAPLLLTLPTGTGYVPGQYIAYTLCGQHKFAACNKLYVNLCQHTTFRASKPQAKCKEYLKVLNSDVQKLSSSYVMVSGQLSIPLAAHICRDGNEKSLIHTSYHIEAMLFNKKRILQKLIIPIVLGTVPPKSMRPNSAEQCLEDLEQFHCYDNLATDELICDKPNESSAKDADLLYYLPDYASMLLLNTFSTSVNVLQTQAAQHNCEQESCTADICTTTILA</sequence>
<name>A0A034VP54_BACDO</name>
<keyword evidence="2" id="KW-0716">Sensory transduction</keyword>
<evidence type="ECO:0000313" key="5">
    <source>
        <dbReference type="EMBL" id="JAC44219.1"/>
    </source>
</evidence>
<feature type="domain" description="Arrestin-like N-terminal" evidence="3">
    <location>
        <begin position="5"/>
        <end position="152"/>
    </location>
</feature>
<dbReference type="KEGG" id="bdr:105230298"/>
<dbReference type="Proteomes" id="UP001652620">
    <property type="component" value="Chromosome 2"/>
</dbReference>
<dbReference type="EMBL" id="GAKP01014733">
    <property type="protein sequence ID" value="JAC44219.1"/>
    <property type="molecule type" value="Transcribed_RNA"/>
</dbReference>
<reference evidence="5" key="1">
    <citation type="journal article" date="2014" name="BMC Genomics">
        <title>Characterizing the developmental transcriptome of the oriental fruit fly, Bactrocera dorsalis (Diptera: Tephritidae) through comparative genomic analysis with Drosophila melanogaster utilizing modENCODE datasets.</title>
        <authorList>
            <person name="Geib S.M."/>
            <person name="Calla B."/>
            <person name="Hall B."/>
            <person name="Hou S."/>
            <person name="Manoukis N.C."/>
        </authorList>
    </citation>
    <scope>NUCLEOTIDE SEQUENCE</scope>
    <source>
        <strain evidence="5">Punador</strain>
    </source>
</reference>
<dbReference type="OrthoDB" id="2333384at2759"/>
<evidence type="ECO:0000259" key="3">
    <source>
        <dbReference type="Pfam" id="PF00339"/>
    </source>
</evidence>
<dbReference type="AlphaFoldDB" id="A0A034VP54"/>
<evidence type="ECO:0000313" key="7">
    <source>
        <dbReference type="RefSeq" id="XP_011209300.1"/>
    </source>
</evidence>
<evidence type="ECO:0000256" key="2">
    <source>
        <dbReference type="ARBA" id="ARBA00022606"/>
    </source>
</evidence>
<dbReference type="GO" id="GO:0005737">
    <property type="term" value="C:cytoplasm"/>
    <property type="evidence" value="ECO:0007669"/>
    <property type="project" value="TreeGrafter"/>
</dbReference>
<evidence type="ECO:0000256" key="1">
    <source>
        <dbReference type="ARBA" id="ARBA00005298"/>
    </source>
</evidence>
<dbReference type="Gene3D" id="2.60.40.640">
    <property type="match status" value="2"/>
</dbReference>
<feature type="domain" description="Arrestin C-terminal-like" evidence="4">
    <location>
        <begin position="186"/>
        <end position="303"/>
    </location>
</feature>
<dbReference type="InterPro" id="IPR011021">
    <property type="entry name" value="Arrestin-like_N"/>
</dbReference>